<evidence type="ECO:0000256" key="3">
    <source>
        <dbReference type="ARBA" id="ARBA00012663"/>
    </source>
</evidence>
<keyword evidence="9" id="KW-1185">Reference proteome</keyword>
<comment type="catalytic activity">
    <reaction evidence="1">
        <text>Hydrolysis of terminal non-reducing N-acetyl-D-hexosamine residues in N-acetyl-beta-D-hexosaminides.</text>
        <dbReference type="EC" id="3.2.1.52"/>
    </reaction>
</comment>
<name>A0A4R8XLG0_9MICO</name>
<dbReference type="InterPro" id="IPR050226">
    <property type="entry name" value="NagZ_Beta-hexosaminidase"/>
</dbReference>
<protein>
    <recommendedName>
        <fullName evidence="3">beta-N-acetylhexosaminidase</fullName>
        <ecNumber evidence="3">3.2.1.52</ecNumber>
    </recommendedName>
</protein>
<dbReference type="PROSITE" id="PS51257">
    <property type="entry name" value="PROKAR_LIPOPROTEIN"/>
    <property type="match status" value="1"/>
</dbReference>
<dbReference type="PANTHER" id="PTHR30480:SF13">
    <property type="entry name" value="BETA-HEXOSAMINIDASE"/>
    <property type="match status" value="1"/>
</dbReference>
<comment type="caution">
    <text evidence="8">The sequence shown here is derived from an EMBL/GenBank/DDBJ whole genome shotgun (WGS) entry which is preliminary data.</text>
</comment>
<dbReference type="SUPFAM" id="SSF51445">
    <property type="entry name" value="(Trans)glycosidases"/>
    <property type="match status" value="1"/>
</dbReference>
<dbReference type="EC" id="3.2.1.52" evidence="3"/>
<dbReference type="Pfam" id="PF00933">
    <property type="entry name" value="Glyco_hydro_3"/>
    <property type="match status" value="1"/>
</dbReference>
<dbReference type="Gene3D" id="3.20.20.300">
    <property type="entry name" value="Glycoside hydrolase, family 3, N-terminal domain"/>
    <property type="match status" value="1"/>
</dbReference>
<sequence>MISGRRHPVPARRMTALAAVALLALTLSACTAARGTDERGGTAGTAPLGPGWSADPVAEDAARRLAAMSLTEKVASLLMLHQPGTDAAALRSFAGAHGLGGLILMGDNVPPSPEELRAMTDALSPDPALPLLVGIDQEGGEVSRLPADLAPGAAQLQALPAQATEEAFRSRSTLLQSVGVSVNFGIVADVTADPASFLAGRVLGTDPASASARVAAAVTGEHGRVLSTLKHFPGHGAAAGDSHRSIPSTPLGYQDWLTGEAPPFRAGIAAGAEVVMFGHLAYPSIDSKPASLSPAWHEILRADLGFDGVTITDDLLMLQDSGLPEYADPAENGIAALAAGNTMLLYVLPADPARSGTDVTTLIGRIVGAVDAGRLTPGQIDEAAYKLLVLRGRAAP</sequence>
<keyword evidence="5" id="KW-0326">Glycosidase</keyword>
<evidence type="ECO:0000256" key="5">
    <source>
        <dbReference type="ARBA" id="ARBA00023295"/>
    </source>
</evidence>
<dbReference type="EMBL" id="SOGN01000049">
    <property type="protein sequence ID" value="TFC78371.1"/>
    <property type="molecule type" value="Genomic_DNA"/>
</dbReference>
<accession>A0A4R8XLG0</accession>
<dbReference type="InterPro" id="IPR001764">
    <property type="entry name" value="Glyco_hydro_3_N"/>
</dbReference>
<keyword evidence="6" id="KW-0732">Signal</keyword>
<keyword evidence="4 8" id="KW-0378">Hydrolase</keyword>
<evidence type="ECO:0000313" key="8">
    <source>
        <dbReference type="EMBL" id="TFC78371.1"/>
    </source>
</evidence>
<dbReference type="PANTHER" id="PTHR30480">
    <property type="entry name" value="BETA-HEXOSAMINIDASE-RELATED"/>
    <property type="match status" value="1"/>
</dbReference>
<feature type="chain" id="PRO_5020349371" description="beta-N-acetylhexosaminidase" evidence="6">
    <location>
        <begin position="33"/>
        <end position="396"/>
    </location>
</feature>
<evidence type="ECO:0000256" key="2">
    <source>
        <dbReference type="ARBA" id="ARBA00005336"/>
    </source>
</evidence>
<evidence type="ECO:0000256" key="4">
    <source>
        <dbReference type="ARBA" id="ARBA00022801"/>
    </source>
</evidence>
<evidence type="ECO:0000259" key="7">
    <source>
        <dbReference type="Pfam" id="PF00933"/>
    </source>
</evidence>
<reference evidence="8 9" key="1">
    <citation type="submission" date="2019-03" db="EMBL/GenBank/DDBJ databases">
        <title>Genomics of glacier-inhabiting Cryobacterium strains.</title>
        <authorList>
            <person name="Liu Q."/>
            <person name="Xin Y.-H."/>
        </authorList>
    </citation>
    <scope>NUCLEOTIDE SEQUENCE [LARGE SCALE GENOMIC DNA]</scope>
    <source>
        <strain evidence="8 9">TMT2-48-2</strain>
    </source>
</reference>
<evidence type="ECO:0000256" key="6">
    <source>
        <dbReference type="SAM" id="SignalP"/>
    </source>
</evidence>
<proteinExistence type="inferred from homology"/>
<evidence type="ECO:0000313" key="9">
    <source>
        <dbReference type="Proteomes" id="UP000298433"/>
    </source>
</evidence>
<comment type="similarity">
    <text evidence="2">Belongs to the glycosyl hydrolase 3 family.</text>
</comment>
<organism evidence="8 9">
    <name type="scientific">Cryobacterium cheniae</name>
    <dbReference type="NCBI Taxonomy" id="1259262"/>
    <lineage>
        <taxon>Bacteria</taxon>
        <taxon>Bacillati</taxon>
        <taxon>Actinomycetota</taxon>
        <taxon>Actinomycetes</taxon>
        <taxon>Micrococcales</taxon>
        <taxon>Microbacteriaceae</taxon>
        <taxon>Cryobacterium</taxon>
    </lineage>
</organism>
<dbReference type="GO" id="GO:0005975">
    <property type="term" value="P:carbohydrate metabolic process"/>
    <property type="evidence" value="ECO:0007669"/>
    <property type="project" value="InterPro"/>
</dbReference>
<evidence type="ECO:0000256" key="1">
    <source>
        <dbReference type="ARBA" id="ARBA00001231"/>
    </source>
</evidence>
<dbReference type="GO" id="GO:0009254">
    <property type="term" value="P:peptidoglycan turnover"/>
    <property type="evidence" value="ECO:0007669"/>
    <property type="project" value="TreeGrafter"/>
</dbReference>
<dbReference type="InterPro" id="IPR036962">
    <property type="entry name" value="Glyco_hydro_3_N_sf"/>
</dbReference>
<dbReference type="GO" id="GO:0004563">
    <property type="term" value="F:beta-N-acetylhexosaminidase activity"/>
    <property type="evidence" value="ECO:0007669"/>
    <property type="project" value="UniProtKB-EC"/>
</dbReference>
<gene>
    <name evidence="8" type="ORF">E3T23_12685</name>
</gene>
<feature type="domain" description="Glycoside hydrolase family 3 N-terminal" evidence="7">
    <location>
        <begin position="70"/>
        <end position="388"/>
    </location>
</feature>
<dbReference type="AlphaFoldDB" id="A0A4R8XLG0"/>
<feature type="signal peptide" evidence="6">
    <location>
        <begin position="1"/>
        <end position="32"/>
    </location>
</feature>
<dbReference type="OrthoDB" id="9805821at2"/>
<dbReference type="Proteomes" id="UP000298433">
    <property type="component" value="Unassembled WGS sequence"/>
</dbReference>
<dbReference type="InterPro" id="IPR017853">
    <property type="entry name" value="GH"/>
</dbReference>